<dbReference type="EMBL" id="AOLJ01000018">
    <property type="protein sequence ID" value="ELZ79928.1"/>
    <property type="molecule type" value="Genomic_DNA"/>
</dbReference>
<proteinExistence type="predicted"/>
<dbReference type="PANTHER" id="PTHR46401:SF2">
    <property type="entry name" value="GLYCOSYLTRANSFERASE WBBK-RELATED"/>
    <property type="match status" value="1"/>
</dbReference>
<comment type="caution">
    <text evidence="3">The sequence shown here is derived from an EMBL/GenBank/DDBJ whole genome shotgun (WGS) entry which is preliminary data.</text>
</comment>
<dbReference type="GO" id="GO:0016757">
    <property type="term" value="F:glycosyltransferase activity"/>
    <property type="evidence" value="ECO:0007669"/>
    <property type="project" value="InterPro"/>
</dbReference>
<dbReference type="Gene3D" id="3.40.50.2000">
    <property type="entry name" value="Glycogen Phosphorylase B"/>
    <property type="match status" value="1"/>
</dbReference>
<evidence type="ECO:0000259" key="2">
    <source>
        <dbReference type="Pfam" id="PF00534"/>
    </source>
</evidence>
<organism evidence="3 4">
    <name type="scientific">Haloferax gibbonsii (strain ATCC 33959 / DSM 4427 / JCM 8863 / NBRC 102184 / NCIMB 2188 / Ma 2.38)</name>
    <dbReference type="NCBI Taxonomy" id="1227459"/>
    <lineage>
        <taxon>Archaea</taxon>
        <taxon>Methanobacteriati</taxon>
        <taxon>Methanobacteriota</taxon>
        <taxon>Stenosarchaea group</taxon>
        <taxon>Halobacteria</taxon>
        <taxon>Halobacteriales</taxon>
        <taxon>Haloferacaceae</taxon>
        <taxon>Haloferax</taxon>
    </lineage>
</organism>
<evidence type="ECO:0000313" key="4">
    <source>
        <dbReference type="Proteomes" id="UP000011571"/>
    </source>
</evidence>
<dbReference type="SUPFAM" id="SSF53756">
    <property type="entry name" value="UDP-Glycosyltransferase/glycogen phosphorylase"/>
    <property type="match status" value="1"/>
</dbReference>
<dbReference type="Gene3D" id="3.40.50.11090">
    <property type="match status" value="1"/>
</dbReference>
<gene>
    <name evidence="3" type="ORF">C454_12028</name>
</gene>
<dbReference type="Proteomes" id="UP000011571">
    <property type="component" value="Unassembled WGS sequence"/>
</dbReference>
<evidence type="ECO:0000256" key="1">
    <source>
        <dbReference type="ARBA" id="ARBA00022679"/>
    </source>
</evidence>
<keyword evidence="4" id="KW-1185">Reference proteome</keyword>
<sequence>MKINFVLPGIGLSGGNRVVFEYANRLTSRGHTVTILYPTVPSAMSETWTSVRARINQASKTLRRWLTPNGVDWFDIEADVRQIPTLSPDIIRFFQHRVPDADITIATAWQTAYTVAAFDDCKGTKMHFIQHYEIWDTWNSDQTWEVVSSLTDDASSYPIEMYEVTPLNSKAKKQKELVDRSYQLPLRKITISSWLEELIETKFDQNTAGVITNSVNHSLFYPDSTGESSKTSILIPSRNIPWKGEREAKELIQAIGDSYDVEIHTYGEKMKNESYSEHVNQHPNISDDELRHLYSNSDIFVIPSWVEGCQLPPLEAMACKCAVVATNVGGVPDYAEDGVTASVVPPRDSSALINAVSELIENEEQRKRLQQEGHKKVKSYTWEDATDEFEQTLKRNLT</sequence>
<dbReference type="CDD" id="cd03801">
    <property type="entry name" value="GT4_PimA-like"/>
    <property type="match status" value="1"/>
</dbReference>
<accession>M0H7Z1</accession>
<dbReference type="Pfam" id="PF00534">
    <property type="entry name" value="Glycos_transf_1"/>
    <property type="match status" value="1"/>
</dbReference>
<protein>
    <submittedName>
        <fullName evidence="3">Glycosyl transferase group 1</fullName>
    </submittedName>
</protein>
<feature type="domain" description="Glycosyl transferase family 1" evidence="2">
    <location>
        <begin position="268"/>
        <end position="375"/>
    </location>
</feature>
<evidence type="ECO:0000313" key="3">
    <source>
        <dbReference type="EMBL" id="ELZ79928.1"/>
    </source>
</evidence>
<dbReference type="AlphaFoldDB" id="M0H7Z1"/>
<dbReference type="InterPro" id="IPR001296">
    <property type="entry name" value="Glyco_trans_1"/>
</dbReference>
<dbReference type="PANTHER" id="PTHR46401">
    <property type="entry name" value="GLYCOSYLTRANSFERASE WBBK-RELATED"/>
    <property type="match status" value="1"/>
</dbReference>
<keyword evidence="1 3" id="KW-0808">Transferase</keyword>
<name>M0H7Z1_HALGM</name>
<reference evidence="3 4" key="1">
    <citation type="journal article" date="2014" name="PLoS Genet.">
        <title>Phylogenetically driven sequencing of extremely halophilic archaea reveals strategies for static and dynamic osmo-response.</title>
        <authorList>
            <person name="Becker E.A."/>
            <person name="Seitzer P.M."/>
            <person name="Tritt A."/>
            <person name="Larsen D."/>
            <person name="Krusor M."/>
            <person name="Yao A.I."/>
            <person name="Wu D."/>
            <person name="Madern D."/>
            <person name="Eisen J.A."/>
            <person name="Darling A.E."/>
            <person name="Facciotti M.T."/>
        </authorList>
    </citation>
    <scope>NUCLEOTIDE SEQUENCE [LARGE SCALE GENOMIC DNA]</scope>
    <source>
        <strain evidence="4">ATCC 33959 / DSM 4427 / JCM 8863 / NBRC 102184 / NCIMB 2188 / Ma 2.38</strain>
    </source>
</reference>